<accession>A0A371F5G6</accession>
<dbReference type="Proteomes" id="UP000257109">
    <property type="component" value="Unassembled WGS sequence"/>
</dbReference>
<evidence type="ECO:0000313" key="2">
    <source>
        <dbReference type="Proteomes" id="UP000257109"/>
    </source>
</evidence>
<dbReference type="AlphaFoldDB" id="A0A371F5G6"/>
<reference evidence="1" key="1">
    <citation type="submission" date="2018-05" db="EMBL/GenBank/DDBJ databases">
        <title>Draft genome of Mucuna pruriens seed.</title>
        <authorList>
            <person name="Nnadi N.E."/>
            <person name="Vos R."/>
            <person name="Hasami M.H."/>
            <person name="Devisetty U.K."/>
            <person name="Aguiy J.C."/>
        </authorList>
    </citation>
    <scope>NUCLEOTIDE SEQUENCE [LARGE SCALE GENOMIC DNA]</scope>
    <source>
        <strain evidence="1">JCA_2017</strain>
    </source>
</reference>
<keyword evidence="2" id="KW-1185">Reference proteome</keyword>
<dbReference type="EMBL" id="QJKJ01010481">
    <property type="protein sequence ID" value="RDX73566.1"/>
    <property type="molecule type" value="Genomic_DNA"/>
</dbReference>
<gene>
    <name evidence="1" type="ORF">CR513_46810</name>
</gene>
<comment type="caution">
    <text evidence="1">The sequence shown here is derived from an EMBL/GenBank/DDBJ whole genome shotgun (WGS) entry which is preliminary data.</text>
</comment>
<feature type="non-terminal residue" evidence="1">
    <location>
        <position position="1"/>
    </location>
</feature>
<name>A0A371F5G6_MUCPR</name>
<proteinExistence type="predicted"/>
<sequence length="118" mass="12973">MVSERIELGIRRRKLAQTSSNEGFIKKPTHEKGKGKGAISSYLTRYANPPYVPHVPSYQPRTDEGTAQDIDLNLHALYRAAFPITGTKLGEITTLKPLEPRTREAMIQALGATTIAGP</sequence>
<protein>
    <submittedName>
        <fullName evidence="1">Uncharacterized protein</fullName>
    </submittedName>
</protein>
<organism evidence="1 2">
    <name type="scientific">Mucuna pruriens</name>
    <name type="common">Velvet bean</name>
    <name type="synonym">Dolichos pruriens</name>
    <dbReference type="NCBI Taxonomy" id="157652"/>
    <lineage>
        <taxon>Eukaryota</taxon>
        <taxon>Viridiplantae</taxon>
        <taxon>Streptophyta</taxon>
        <taxon>Embryophyta</taxon>
        <taxon>Tracheophyta</taxon>
        <taxon>Spermatophyta</taxon>
        <taxon>Magnoliopsida</taxon>
        <taxon>eudicotyledons</taxon>
        <taxon>Gunneridae</taxon>
        <taxon>Pentapetalae</taxon>
        <taxon>rosids</taxon>
        <taxon>fabids</taxon>
        <taxon>Fabales</taxon>
        <taxon>Fabaceae</taxon>
        <taxon>Papilionoideae</taxon>
        <taxon>50 kb inversion clade</taxon>
        <taxon>NPAAA clade</taxon>
        <taxon>indigoferoid/millettioid clade</taxon>
        <taxon>Phaseoleae</taxon>
        <taxon>Mucuna</taxon>
    </lineage>
</organism>
<evidence type="ECO:0000313" key="1">
    <source>
        <dbReference type="EMBL" id="RDX73566.1"/>
    </source>
</evidence>